<dbReference type="PANTHER" id="PTHR30509">
    <property type="entry name" value="P-HYDROXYBENZOIC ACID EFFLUX PUMP SUBUNIT-RELATED"/>
    <property type="match status" value="1"/>
</dbReference>
<name>A0ABQ6CSE7_9HYPH</name>
<dbReference type="Pfam" id="PF13515">
    <property type="entry name" value="FUSC_2"/>
    <property type="match status" value="1"/>
</dbReference>
<keyword evidence="2" id="KW-1003">Cell membrane</keyword>
<keyword evidence="10" id="KW-1185">Reference proteome</keyword>
<evidence type="ECO:0000259" key="8">
    <source>
        <dbReference type="Pfam" id="PF13515"/>
    </source>
</evidence>
<feature type="domain" description="Integral membrane bound transporter" evidence="8">
    <location>
        <begin position="33"/>
        <end position="158"/>
    </location>
</feature>
<keyword evidence="5 7" id="KW-0472">Membrane</keyword>
<organism evidence="9 10">
    <name type="scientific">Labrys miyagiensis</name>
    <dbReference type="NCBI Taxonomy" id="346912"/>
    <lineage>
        <taxon>Bacteria</taxon>
        <taxon>Pseudomonadati</taxon>
        <taxon>Pseudomonadota</taxon>
        <taxon>Alphaproteobacteria</taxon>
        <taxon>Hyphomicrobiales</taxon>
        <taxon>Xanthobacteraceae</taxon>
        <taxon>Labrys</taxon>
    </lineage>
</organism>
<dbReference type="RefSeq" id="WP_284315616.1">
    <property type="nucleotide sequence ID" value="NZ_BSPC01000064.1"/>
</dbReference>
<comment type="similarity">
    <text evidence="6">Belongs to the YccS/YhfK family.</text>
</comment>
<comment type="caution">
    <text evidence="9">The sequence shown here is derived from an EMBL/GenBank/DDBJ whole genome shotgun (WGS) entry which is preliminary data.</text>
</comment>
<evidence type="ECO:0000256" key="3">
    <source>
        <dbReference type="ARBA" id="ARBA00022692"/>
    </source>
</evidence>
<feature type="transmembrane region" description="Helical" evidence="7">
    <location>
        <begin position="21"/>
        <end position="41"/>
    </location>
</feature>
<sequence length="363" mass="38026">MIGVLSSASLLKWLSAKRSELTLAIRITVAAGLAFALVKLVGLSQSSWAVITSVIVMQTSLGGSVKAAMDRMAGTLVGAVWGALVSIAISHHSNLETGLAVLVAVAPTALCAALRPSFRVAPITALIVLIPSGSTLTPYAFALERVAEIVVGIVVGVSVAMLVLPARAHGVLAAAAAKVTDLNADLLVALMAGLIEGRGRPDVAALQASIRAGLRQVDAAVDEAARERKAHLSNVADVEPLARTLYRVRHDLVIIARVCVRASPESVAPALREPLLGLRDATVALLHAIAEALRRRYVAPDLAGFEASLAAYVTAMDRLRAEGVFRTLGSDEMGRIYTLRFGFEQLGKDLGDLAERAGEMAQE</sequence>
<proteinExistence type="inferred from homology"/>
<keyword evidence="4 7" id="KW-1133">Transmembrane helix</keyword>
<keyword evidence="3 7" id="KW-0812">Transmembrane</keyword>
<reference evidence="10" key="1">
    <citation type="journal article" date="2019" name="Int. J. Syst. Evol. Microbiol.">
        <title>The Global Catalogue of Microorganisms (GCM) 10K type strain sequencing project: providing services to taxonomists for standard genome sequencing and annotation.</title>
        <authorList>
            <consortium name="The Broad Institute Genomics Platform"/>
            <consortium name="The Broad Institute Genome Sequencing Center for Infectious Disease"/>
            <person name="Wu L."/>
            <person name="Ma J."/>
        </authorList>
    </citation>
    <scope>NUCLEOTIDE SEQUENCE [LARGE SCALE GENOMIC DNA]</scope>
    <source>
        <strain evidence="10">NBRC 101365</strain>
    </source>
</reference>
<dbReference type="EMBL" id="BSPC01000064">
    <property type="protein sequence ID" value="GLS22654.1"/>
    <property type="molecule type" value="Genomic_DNA"/>
</dbReference>
<evidence type="ECO:0000313" key="10">
    <source>
        <dbReference type="Proteomes" id="UP001156882"/>
    </source>
</evidence>
<protein>
    <submittedName>
        <fullName evidence="9">FUSC family protein</fullName>
    </submittedName>
</protein>
<feature type="transmembrane region" description="Helical" evidence="7">
    <location>
        <begin position="47"/>
        <end position="65"/>
    </location>
</feature>
<feature type="transmembrane region" description="Helical" evidence="7">
    <location>
        <begin position="146"/>
        <end position="164"/>
    </location>
</feature>
<evidence type="ECO:0000256" key="6">
    <source>
        <dbReference type="ARBA" id="ARBA00043993"/>
    </source>
</evidence>
<evidence type="ECO:0000256" key="1">
    <source>
        <dbReference type="ARBA" id="ARBA00004651"/>
    </source>
</evidence>
<accession>A0ABQ6CSE7</accession>
<gene>
    <name evidence="9" type="ORF">GCM10007874_56740</name>
</gene>
<feature type="transmembrane region" description="Helical" evidence="7">
    <location>
        <begin position="121"/>
        <end position="140"/>
    </location>
</feature>
<comment type="subcellular location">
    <subcellularLocation>
        <location evidence="1">Cell membrane</location>
        <topology evidence="1">Multi-pass membrane protein</topology>
    </subcellularLocation>
</comment>
<evidence type="ECO:0000313" key="9">
    <source>
        <dbReference type="EMBL" id="GLS22654.1"/>
    </source>
</evidence>
<dbReference type="Proteomes" id="UP001156882">
    <property type="component" value="Unassembled WGS sequence"/>
</dbReference>
<evidence type="ECO:0000256" key="7">
    <source>
        <dbReference type="SAM" id="Phobius"/>
    </source>
</evidence>
<evidence type="ECO:0000256" key="5">
    <source>
        <dbReference type="ARBA" id="ARBA00023136"/>
    </source>
</evidence>
<dbReference type="InterPro" id="IPR049453">
    <property type="entry name" value="Memb_transporter_dom"/>
</dbReference>
<dbReference type="PANTHER" id="PTHR30509:SF9">
    <property type="entry name" value="MULTIDRUG RESISTANCE PROTEIN MDTO"/>
    <property type="match status" value="1"/>
</dbReference>
<evidence type="ECO:0000256" key="4">
    <source>
        <dbReference type="ARBA" id="ARBA00022989"/>
    </source>
</evidence>
<feature type="transmembrane region" description="Helical" evidence="7">
    <location>
        <begin position="72"/>
        <end position="91"/>
    </location>
</feature>
<evidence type="ECO:0000256" key="2">
    <source>
        <dbReference type="ARBA" id="ARBA00022475"/>
    </source>
</evidence>